<dbReference type="GO" id="GO:0005737">
    <property type="term" value="C:cytoplasm"/>
    <property type="evidence" value="ECO:0007669"/>
    <property type="project" value="TreeGrafter"/>
</dbReference>
<dbReference type="SUPFAM" id="SSF56801">
    <property type="entry name" value="Acetyl-CoA synthetase-like"/>
    <property type="match status" value="1"/>
</dbReference>
<feature type="domain" description="AMP-dependent synthetase/ligase" evidence="1">
    <location>
        <begin position="11"/>
        <end position="374"/>
    </location>
</feature>
<dbReference type="InterPro" id="IPR000873">
    <property type="entry name" value="AMP-dep_synth/lig_dom"/>
</dbReference>
<dbReference type="AlphaFoldDB" id="A0A238Z1E5"/>
<dbReference type="RefSeq" id="WP_089371275.1">
    <property type="nucleotide sequence ID" value="NZ_BMEP01000001.1"/>
</dbReference>
<dbReference type="InterPro" id="IPR045851">
    <property type="entry name" value="AMP-bd_C_sf"/>
</dbReference>
<sequence>MLVYTLPHIIENAAQQQPDKIAFKYLSDTLTFSELHVKSNQLAQYLKNKGIQKGDRIGIYMPRCLETTIAIYGILKAGAVYVPLDPFAPITRTEFVCKDCDIKHIISIPQQTRKLKKFSGDTGLVSIIGIHQELSVATAISWETIFEVSIVPSAPVNILGDDLAYILYTSGSTGTPKGIMHTHTSALAFVKLAATMYEMQDAIYGMHAPLHFDPSVQGYYAAPYALATTIIVSDAHTKMPSSLAELIEKEKITIWFSVPLALIQMLSHGNLDHRDMSSLKWVLFSGEVFATKHLQALMKRWPFAKFSNIYGPTEANQCTYYHLETPPLTDVPIPIGYIWGDTAFKIIDPQDQEVNDGDIGELVIRTATMMKGYWNNPELTQASFYKEETIVGAPHIYYRTGDQVCLDKEGRLLFLGRKDHQVKIRGYRIELGEIESVLSSYSGIEEAVTIVINEEITAQKKLIAILLPSHHTSIDIAALKAYCQQNLPAYAIPDSIEIYNEFPRTASGKINRKEIEKRITS</sequence>
<dbReference type="NCBIfam" id="TIGR01733">
    <property type="entry name" value="AA-adenyl-dom"/>
    <property type="match status" value="1"/>
</dbReference>
<dbReference type="InterPro" id="IPR042099">
    <property type="entry name" value="ANL_N_sf"/>
</dbReference>
<evidence type="ECO:0000259" key="1">
    <source>
        <dbReference type="Pfam" id="PF00501"/>
    </source>
</evidence>
<feature type="domain" description="AMP-binding enzyme C-terminal" evidence="2">
    <location>
        <begin position="433"/>
        <end position="509"/>
    </location>
</feature>
<dbReference type="Pfam" id="PF00501">
    <property type="entry name" value="AMP-binding"/>
    <property type="match status" value="1"/>
</dbReference>
<dbReference type="GO" id="GO:0044550">
    <property type="term" value="P:secondary metabolite biosynthetic process"/>
    <property type="evidence" value="ECO:0007669"/>
    <property type="project" value="TreeGrafter"/>
</dbReference>
<evidence type="ECO:0000313" key="4">
    <source>
        <dbReference type="Proteomes" id="UP000198379"/>
    </source>
</evidence>
<dbReference type="EMBL" id="FZNY01000002">
    <property type="protein sequence ID" value="SNR77265.1"/>
    <property type="molecule type" value="Genomic_DNA"/>
</dbReference>
<dbReference type="PANTHER" id="PTHR45527">
    <property type="entry name" value="NONRIBOSOMAL PEPTIDE SYNTHETASE"/>
    <property type="match status" value="1"/>
</dbReference>
<dbReference type="InterPro" id="IPR010071">
    <property type="entry name" value="AA_adenyl_dom"/>
</dbReference>
<name>A0A238Z1E5_9FLAO</name>
<dbReference type="OrthoDB" id="9765680at2"/>
<dbReference type="InterPro" id="IPR020459">
    <property type="entry name" value="AMP-binding"/>
</dbReference>
<dbReference type="Proteomes" id="UP000198379">
    <property type="component" value="Unassembled WGS sequence"/>
</dbReference>
<organism evidence="3 4">
    <name type="scientific">Dokdonia pacifica</name>
    <dbReference type="NCBI Taxonomy" id="1627892"/>
    <lineage>
        <taxon>Bacteria</taxon>
        <taxon>Pseudomonadati</taxon>
        <taxon>Bacteroidota</taxon>
        <taxon>Flavobacteriia</taxon>
        <taxon>Flavobacteriales</taxon>
        <taxon>Flavobacteriaceae</taxon>
        <taxon>Dokdonia</taxon>
    </lineage>
</organism>
<dbReference type="GO" id="GO:0043041">
    <property type="term" value="P:amino acid activation for nonribosomal peptide biosynthetic process"/>
    <property type="evidence" value="ECO:0007669"/>
    <property type="project" value="TreeGrafter"/>
</dbReference>
<dbReference type="PRINTS" id="PR00154">
    <property type="entry name" value="AMPBINDING"/>
</dbReference>
<dbReference type="Pfam" id="PF13193">
    <property type="entry name" value="AMP-binding_C"/>
    <property type="match status" value="1"/>
</dbReference>
<dbReference type="PANTHER" id="PTHR45527:SF1">
    <property type="entry name" value="FATTY ACID SYNTHASE"/>
    <property type="match status" value="1"/>
</dbReference>
<dbReference type="CDD" id="cd05930">
    <property type="entry name" value="A_NRPS"/>
    <property type="match status" value="1"/>
</dbReference>
<accession>A0A238Z1E5</accession>
<dbReference type="GO" id="GO:0031177">
    <property type="term" value="F:phosphopantetheine binding"/>
    <property type="evidence" value="ECO:0007669"/>
    <property type="project" value="TreeGrafter"/>
</dbReference>
<evidence type="ECO:0000259" key="2">
    <source>
        <dbReference type="Pfam" id="PF13193"/>
    </source>
</evidence>
<dbReference type="InterPro" id="IPR020845">
    <property type="entry name" value="AMP-binding_CS"/>
</dbReference>
<reference evidence="3 4" key="1">
    <citation type="submission" date="2017-06" db="EMBL/GenBank/DDBJ databases">
        <authorList>
            <person name="Kim H.J."/>
            <person name="Triplett B.A."/>
        </authorList>
    </citation>
    <scope>NUCLEOTIDE SEQUENCE [LARGE SCALE GENOMIC DNA]</scope>
    <source>
        <strain evidence="3 4">DSM 25597</strain>
    </source>
</reference>
<proteinExistence type="predicted"/>
<evidence type="ECO:0000313" key="3">
    <source>
        <dbReference type="EMBL" id="SNR77265.1"/>
    </source>
</evidence>
<dbReference type="PROSITE" id="PS00455">
    <property type="entry name" value="AMP_BINDING"/>
    <property type="match status" value="1"/>
</dbReference>
<gene>
    <name evidence="3" type="ORF">SAMN06265376_102538</name>
</gene>
<dbReference type="Gene3D" id="3.30.300.30">
    <property type="match status" value="1"/>
</dbReference>
<keyword evidence="4" id="KW-1185">Reference proteome</keyword>
<dbReference type="Gene3D" id="3.40.50.12780">
    <property type="entry name" value="N-terminal domain of ligase-like"/>
    <property type="match status" value="1"/>
</dbReference>
<dbReference type="InterPro" id="IPR025110">
    <property type="entry name" value="AMP-bd_C"/>
</dbReference>
<protein>
    <submittedName>
        <fullName evidence="3">Amino acid adenylation domain-containing protein</fullName>
    </submittedName>
</protein>